<dbReference type="EMBL" id="VOLT01000004">
    <property type="protein sequence ID" value="TWX68522.1"/>
    <property type="molecule type" value="Genomic_DNA"/>
</dbReference>
<proteinExistence type="predicted"/>
<keyword evidence="3" id="KW-1185">Reference proteome</keyword>
<organism evidence="2 3">
    <name type="scientific">Colwellia demingiae</name>
    <dbReference type="NCBI Taxonomy" id="89401"/>
    <lineage>
        <taxon>Bacteria</taxon>
        <taxon>Pseudomonadati</taxon>
        <taxon>Pseudomonadota</taxon>
        <taxon>Gammaproteobacteria</taxon>
        <taxon>Alteromonadales</taxon>
        <taxon>Colwelliaceae</taxon>
        <taxon>Colwellia</taxon>
    </lineage>
</organism>
<name>A0A5C6QIT7_9GAMM</name>
<dbReference type="RefSeq" id="WP_146786318.1">
    <property type="nucleotide sequence ID" value="NZ_VOLT01000004.1"/>
</dbReference>
<reference evidence="2 3" key="1">
    <citation type="submission" date="2019-07" db="EMBL/GenBank/DDBJ databases">
        <title>Genomes of sea-ice associated Colwellia species.</title>
        <authorList>
            <person name="Bowman J.P."/>
        </authorList>
    </citation>
    <scope>NUCLEOTIDE SEQUENCE [LARGE SCALE GENOMIC DNA]</scope>
    <source>
        <strain evidence="2 3">ACAM 459</strain>
    </source>
</reference>
<dbReference type="AlphaFoldDB" id="A0A5C6QIT7"/>
<accession>A0A5C6QIT7</accession>
<dbReference type="InterPro" id="IPR014833">
    <property type="entry name" value="TnsA_N"/>
</dbReference>
<comment type="caution">
    <text evidence="2">The sequence shown here is derived from an EMBL/GenBank/DDBJ whole genome shotgun (WGS) entry which is preliminary data.</text>
</comment>
<dbReference type="Proteomes" id="UP000321822">
    <property type="component" value="Unassembled WGS sequence"/>
</dbReference>
<sequence length="229" mass="26709">MNTEFNAFVSEISSPKVINIEPFELKRKLDKTSRVKPSILHYSHLNLLMAYAESHTEAKFILTLEFDKSIKYFLTQPATFTIEVDGKMVPHTPDVVVIYHDGTVEFIQIKTEKKAKDKEYLRRFNQIVRFFKKELGVAYTLRTEASFDEGKYIENLQQLYLYLDIKLTSHITNKIITELPSNLTISALEQLCIKHNETDIYAWALIAQDYFSYDCKKILTKQSNITPNH</sequence>
<evidence type="ECO:0000259" key="1">
    <source>
        <dbReference type="Pfam" id="PF08722"/>
    </source>
</evidence>
<feature type="domain" description="TnsA endonuclease N-terminal" evidence="1">
    <location>
        <begin position="67"/>
        <end position="144"/>
    </location>
</feature>
<dbReference type="OrthoDB" id="6103242at2"/>
<gene>
    <name evidence="2" type="ORF">ESZ36_08490</name>
</gene>
<dbReference type="Pfam" id="PF08722">
    <property type="entry name" value="Tn7_TnsA-like_N"/>
    <property type="match status" value="1"/>
</dbReference>
<evidence type="ECO:0000313" key="2">
    <source>
        <dbReference type="EMBL" id="TWX68522.1"/>
    </source>
</evidence>
<protein>
    <recommendedName>
        <fullName evidence="1">TnsA endonuclease N-terminal domain-containing protein</fullName>
    </recommendedName>
</protein>
<evidence type="ECO:0000313" key="3">
    <source>
        <dbReference type="Proteomes" id="UP000321822"/>
    </source>
</evidence>